<dbReference type="SMART" id="SM00382">
    <property type="entry name" value="AAA"/>
    <property type="match status" value="1"/>
</dbReference>
<evidence type="ECO:0000256" key="3">
    <source>
        <dbReference type="ARBA" id="ARBA00022679"/>
    </source>
</evidence>
<keyword evidence="8" id="KW-0862">Zinc</keyword>
<dbReference type="Pfam" id="PF13177">
    <property type="entry name" value="DNA_pol3_delta2"/>
    <property type="match status" value="1"/>
</dbReference>
<dbReference type="InterPro" id="IPR027417">
    <property type="entry name" value="P-loop_NTPase"/>
</dbReference>
<evidence type="ECO:0000256" key="5">
    <source>
        <dbReference type="ARBA" id="ARBA00022705"/>
    </source>
</evidence>
<evidence type="ECO:0000256" key="9">
    <source>
        <dbReference type="ARBA" id="ARBA00022840"/>
    </source>
</evidence>
<accession>A0A8S5MWE5</accession>
<comment type="catalytic activity">
    <reaction evidence="11">
        <text>DNA(n) + a 2'-deoxyribonucleoside 5'-triphosphate = DNA(n+1) + diphosphate</text>
        <dbReference type="Rhea" id="RHEA:22508"/>
        <dbReference type="Rhea" id="RHEA-COMP:17339"/>
        <dbReference type="Rhea" id="RHEA-COMP:17340"/>
        <dbReference type="ChEBI" id="CHEBI:33019"/>
        <dbReference type="ChEBI" id="CHEBI:61560"/>
        <dbReference type="ChEBI" id="CHEBI:173112"/>
        <dbReference type="EC" id="2.7.7.7"/>
    </reaction>
</comment>
<dbReference type="PANTHER" id="PTHR11669">
    <property type="entry name" value="REPLICATION FACTOR C / DNA POLYMERASE III GAMMA-TAU SUBUNIT"/>
    <property type="match status" value="1"/>
</dbReference>
<dbReference type="SUPFAM" id="SSF48019">
    <property type="entry name" value="post-AAA+ oligomerization domain-like"/>
    <property type="match status" value="1"/>
</dbReference>
<dbReference type="PANTHER" id="PTHR11669:SF0">
    <property type="entry name" value="PROTEIN STICHEL-LIKE 2"/>
    <property type="match status" value="1"/>
</dbReference>
<evidence type="ECO:0000313" key="13">
    <source>
        <dbReference type="EMBL" id="DAD86423.1"/>
    </source>
</evidence>
<protein>
    <recommendedName>
        <fullName evidence="2">DNA-directed DNA polymerase</fullName>
        <ecNumber evidence="2">2.7.7.7</ecNumber>
    </recommendedName>
</protein>
<dbReference type="CDD" id="cd18137">
    <property type="entry name" value="HLD_clamp_pol_III_gamma_tau"/>
    <property type="match status" value="1"/>
</dbReference>
<keyword evidence="7" id="KW-0547">Nucleotide-binding</keyword>
<keyword evidence="9" id="KW-0067">ATP-binding</keyword>
<proteinExistence type="inferred from homology"/>
<evidence type="ECO:0000256" key="8">
    <source>
        <dbReference type="ARBA" id="ARBA00022833"/>
    </source>
</evidence>
<dbReference type="InterPro" id="IPR045085">
    <property type="entry name" value="HLD_clamp_pol_III_gamma_tau"/>
</dbReference>
<dbReference type="GO" id="GO:0006261">
    <property type="term" value="P:DNA-templated DNA replication"/>
    <property type="evidence" value="ECO:0007669"/>
    <property type="project" value="TreeGrafter"/>
</dbReference>
<dbReference type="EC" id="2.7.7.7" evidence="2"/>
<evidence type="ECO:0000256" key="7">
    <source>
        <dbReference type="ARBA" id="ARBA00022741"/>
    </source>
</evidence>
<dbReference type="InterPro" id="IPR012763">
    <property type="entry name" value="DNA_pol_III_sug/sutau_N"/>
</dbReference>
<sequence length="337" mass="38089">MEALATKYRPRTFNDVVCQDNIKKVLTNQLETGEIKQAYLFCGSAGTGKTTSARIFANDVNGGKGKPIEIDGASNNGVDNIRSIIDDCRMKSLDSKYKVYIIDEVHMLSIGAFNALLKVLEEPPKGVIFILCTTDPHKIPATILSRLQRFDFKRIPQFDIVQRLKYILDKEGKITYDMEAIEYIAKLADGGMRDAIMKLDTVLGYTTNITLQAVLDCLGITNYEHLVTIVQSIISKQPNEPIEIIDKIYKDGKDLKLFVKDLNKFVLDLCKLSITHNKELTMIPTDIMRQCIHIATNTPKYQLVDILDAINNLLDKIKYEQNPKNLIESELIILCLK</sequence>
<reference evidence="13" key="1">
    <citation type="journal article" date="2021" name="Proc. Natl. Acad. Sci. U.S.A.">
        <title>A Catalog of Tens of Thousands of Viruses from Human Metagenomes Reveals Hidden Associations with Chronic Diseases.</title>
        <authorList>
            <person name="Tisza M.J."/>
            <person name="Buck C.B."/>
        </authorList>
    </citation>
    <scope>NUCLEOTIDE SEQUENCE</scope>
    <source>
        <strain evidence="13">CtsBB38</strain>
    </source>
</reference>
<dbReference type="GO" id="GO:0046872">
    <property type="term" value="F:metal ion binding"/>
    <property type="evidence" value="ECO:0007669"/>
    <property type="project" value="UniProtKB-KW"/>
</dbReference>
<name>A0A8S5MWE5_9CAUD</name>
<evidence type="ECO:0000256" key="1">
    <source>
        <dbReference type="ARBA" id="ARBA00006360"/>
    </source>
</evidence>
<comment type="similarity">
    <text evidence="1">Belongs to the DnaX/STICHEL family.</text>
</comment>
<dbReference type="Gene3D" id="3.40.50.300">
    <property type="entry name" value="P-loop containing nucleotide triphosphate hydrolases"/>
    <property type="match status" value="1"/>
</dbReference>
<keyword evidence="4" id="KW-0548">Nucleotidyltransferase</keyword>
<dbReference type="InterPro" id="IPR008921">
    <property type="entry name" value="DNA_pol3_clamp-load_cplx_C"/>
</dbReference>
<keyword evidence="10" id="KW-0239">DNA-directed DNA polymerase</keyword>
<evidence type="ECO:0000256" key="10">
    <source>
        <dbReference type="ARBA" id="ARBA00022932"/>
    </source>
</evidence>
<dbReference type="InterPro" id="IPR022754">
    <property type="entry name" value="DNA_pol_III_gamma-3"/>
</dbReference>
<evidence type="ECO:0000256" key="6">
    <source>
        <dbReference type="ARBA" id="ARBA00022723"/>
    </source>
</evidence>
<feature type="domain" description="AAA+ ATPase" evidence="12">
    <location>
        <begin position="35"/>
        <end position="159"/>
    </location>
</feature>
<keyword evidence="5" id="KW-0235">DNA replication</keyword>
<dbReference type="Pfam" id="PF22608">
    <property type="entry name" value="DNAX_ATPase_lid"/>
    <property type="match status" value="1"/>
</dbReference>
<dbReference type="SUPFAM" id="SSF52540">
    <property type="entry name" value="P-loop containing nucleoside triphosphate hydrolases"/>
    <property type="match status" value="1"/>
</dbReference>
<dbReference type="CDD" id="cd00009">
    <property type="entry name" value="AAA"/>
    <property type="match status" value="1"/>
</dbReference>
<keyword evidence="3" id="KW-0808">Transferase</keyword>
<dbReference type="GO" id="GO:0003677">
    <property type="term" value="F:DNA binding"/>
    <property type="evidence" value="ECO:0007669"/>
    <property type="project" value="InterPro"/>
</dbReference>
<evidence type="ECO:0000259" key="12">
    <source>
        <dbReference type="SMART" id="SM00382"/>
    </source>
</evidence>
<dbReference type="InterPro" id="IPR003593">
    <property type="entry name" value="AAA+_ATPase"/>
</dbReference>
<evidence type="ECO:0000256" key="2">
    <source>
        <dbReference type="ARBA" id="ARBA00012417"/>
    </source>
</evidence>
<dbReference type="Gene3D" id="1.10.8.60">
    <property type="match status" value="1"/>
</dbReference>
<dbReference type="Pfam" id="PF12169">
    <property type="entry name" value="DNA_pol3_gamma3"/>
    <property type="match status" value="1"/>
</dbReference>
<dbReference type="Gene3D" id="1.20.272.10">
    <property type="match status" value="1"/>
</dbReference>
<dbReference type="GO" id="GO:0003887">
    <property type="term" value="F:DNA-directed DNA polymerase activity"/>
    <property type="evidence" value="ECO:0007669"/>
    <property type="project" value="UniProtKB-KW"/>
</dbReference>
<dbReference type="InterPro" id="IPR050238">
    <property type="entry name" value="DNA_Rep/Repair_Clamp_Loader"/>
</dbReference>
<evidence type="ECO:0000256" key="4">
    <source>
        <dbReference type="ARBA" id="ARBA00022695"/>
    </source>
</evidence>
<dbReference type="NCBIfam" id="TIGR02397">
    <property type="entry name" value="dnaX_nterm"/>
    <property type="match status" value="1"/>
</dbReference>
<organism evidence="13">
    <name type="scientific">Siphoviridae sp. ctsBB38</name>
    <dbReference type="NCBI Taxonomy" id="2826482"/>
    <lineage>
        <taxon>Viruses</taxon>
        <taxon>Duplodnaviria</taxon>
        <taxon>Heunggongvirae</taxon>
        <taxon>Uroviricota</taxon>
        <taxon>Caudoviricetes</taxon>
    </lineage>
</organism>
<dbReference type="EMBL" id="BK014999">
    <property type="protein sequence ID" value="DAD86423.1"/>
    <property type="molecule type" value="Genomic_DNA"/>
</dbReference>
<keyword evidence="6" id="KW-0479">Metal-binding</keyword>
<dbReference type="GO" id="GO:0005524">
    <property type="term" value="F:ATP binding"/>
    <property type="evidence" value="ECO:0007669"/>
    <property type="project" value="UniProtKB-KW"/>
</dbReference>
<dbReference type="GO" id="GO:0009360">
    <property type="term" value="C:DNA polymerase III complex"/>
    <property type="evidence" value="ECO:0007669"/>
    <property type="project" value="InterPro"/>
</dbReference>
<evidence type="ECO:0000256" key="11">
    <source>
        <dbReference type="ARBA" id="ARBA00049244"/>
    </source>
</evidence>